<dbReference type="InterPro" id="IPR053151">
    <property type="entry name" value="RNase_H-like"/>
</dbReference>
<name>A0AAW0KG93_QUESU</name>
<evidence type="ECO:0000313" key="3">
    <source>
        <dbReference type="Proteomes" id="UP000237347"/>
    </source>
</evidence>
<dbReference type="InterPro" id="IPR002156">
    <property type="entry name" value="RNaseH_domain"/>
</dbReference>
<protein>
    <recommendedName>
        <fullName evidence="1">RNase H type-1 domain-containing protein</fullName>
    </recommendedName>
</protein>
<dbReference type="EMBL" id="PKMF04000306">
    <property type="protein sequence ID" value="KAK7838445.1"/>
    <property type="molecule type" value="Genomic_DNA"/>
</dbReference>
<gene>
    <name evidence="2" type="ORF">CFP56_019629</name>
</gene>
<organism evidence="2 3">
    <name type="scientific">Quercus suber</name>
    <name type="common">Cork oak</name>
    <dbReference type="NCBI Taxonomy" id="58331"/>
    <lineage>
        <taxon>Eukaryota</taxon>
        <taxon>Viridiplantae</taxon>
        <taxon>Streptophyta</taxon>
        <taxon>Embryophyta</taxon>
        <taxon>Tracheophyta</taxon>
        <taxon>Spermatophyta</taxon>
        <taxon>Magnoliopsida</taxon>
        <taxon>eudicotyledons</taxon>
        <taxon>Gunneridae</taxon>
        <taxon>Pentapetalae</taxon>
        <taxon>rosids</taxon>
        <taxon>fabids</taxon>
        <taxon>Fagales</taxon>
        <taxon>Fagaceae</taxon>
        <taxon>Quercus</taxon>
    </lineage>
</organism>
<dbReference type="Pfam" id="PF13456">
    <property type="entry name" value="RVT_3"/>
    <property type="match status" value="1"/>
</dbReference>
<dbReference type="PANTHER" id="PTHR47723">
    <property type="entry name" value="OS05G0353850 PROTEIN"/>
    <property type="match status" value="1"/>
</dbReference>
<evidence type="ECO:0000313" key="2">
    <source>
        <dbReference type="EMBL" id="KAK7838445.1"/>
    </source>
</evidence>
<feature type="domain" description="RNase H type-1" evidence="1">
    <location>
        <begin position="3"/>
        <end position="76"/>
    </location>
</feature>
<reference evidence="2 3" key="1">
    <citation type="journal article" date="2018" name="Sci. Data">
        <title>The draft genome sequence of cork oak.</title>
        <authorList>
            <person name="Ramos A.M."/>
            <person name="Usie A."/>
            <person name="Barbosa P."/>
            <person name="Barros P.M."/>
            <person name="Capote T."/>
            <person name="Chaves I."/>
            <person name="Simoes F."/>
            <person name="Abreu I."/>
            <person name="Carrasquinho I."/>
            <person name="Faro C."/>
            <person name="Guimaraes J.B."/>
            <person name="Mendonca D."/>
            <person name="Nobrega F."/>
            <person name="Rodrigues L."/>
            <person name="Saibo N.J.M."/>
            <person name="Varela M.C."/>
            <person name="Egas C."/>
            <person name="Matos J."/>
            <person name="Miguel C.M."/>
            <person name="Oliveira M.M."/>
            <person name="Ricardo C.P."/>
            <person name="Goncalves S."/>
        </authorList>
    </citation>
    <scope>NUCLEOTIDE SEQUENCE [LARGE SCALE GENOMIC DNA]</scope>
    <source>
        <strain evidence="3">cv. HL8</strain>
    </source>
</reference>
<comment type="caution">
    <text evidence="2">The sequence shown here is derived from an EMBL/GenBank/DDBJ whole genome shotgun (WGS) entry which is preliminary data.</text>
</comment>
<dbReference type="Proteomes" id="UP000237347">
    <property type="component" value="Unassembled WGS sequence"/>
</dbReference>
<dbReference type="AlphaFoldDB" id="A0AAW0KG93"/>
<accession>A0AAW0KG93</accession>
<dbReference type="InterPro" id="IPR036397">
    <property type="entry name" value="RNaseH_sf"/>
</dbReference>
<dbReference type="Gene3D" id="3.30.420.10">
    <property type="entry name" value="Ribonuclease H-like superfamily/Ribonuclease H"/>
    <property type="match status" value="1"/>
</dbReference>
<dbReference type="PANTHER" id="PTHR47723:SF21">
    <property type="entry name" value="POLYNUCLEOTIDYL TRANSFERASE, RIBONUCLEASE H-LIKE SUPERFAMILY PROTEIN"/>
    <property type="match status" value="1"/>
</dbReference>
<keyword evidence="3" id="KW-1185">Reference proteome</keyword>
<dbReference type="GO" id="GO:0003676">
    <property type="term" value="F:nucleic acid binding"/>
    <property type="evidence" value="ECO:0007669"/>
    <property type="project" value="InterPro"/>
</dbReference>
<evidence type="ECO:0000259" key="1">
    <source>
        <dbReference type="Pfam" id="PF13456"/>
    </source>
</evidence>
<sequence length="108" mass="11897">MEIGVTFAMEVGVRDVTFKGDSLVICNAIHSLTEAAPLVQNVVTGILKRVQDFRTFAFSHTKRQGNALAYILAQHAVNVEDIVVWLEECPGCIEHACMYDVLSNSNSK</sequence>
<dbReference type="GO" id="GO:0004523">
    <property type="term" value="F:RNA-DNA hybrid ribonuclease activity"/>
    <property type="evidence" value="ECO:0007669"/>
    <property type="project" value="InterPro"/>
</dbReference>
<proteinExistence type="predicted"/>